<evidence type="ECO:0000256" key="1">
    <source>
        <dbReference type="SAM" id="SignalP"/>
    </source>
</evidence>
<keyword evidence="3" id="KW-1185">Reference proteome</keyword>
<keyword evidence="1" id="KW-0732">Signal</keyword>
<name>A0A1M7IZR2_9BACT</name>
<protein>
    <submittedName>
        <fullName evidence="2">Uncharacterized protein</fullName>
    </submittedName>
</protein>
<reference evidence="2 3" key="1">
    <citation type="submission" date="2016-11" db="EMBL/GenBank/DDBJ databases">
        <authorList>
            <person name="Jaros S."/>
            <person name="Januszkiewicz K."/>
            <person name="Wedrychowicz H."/>
        </authorList>
    </citation>
    <scope>NUCLEOTIDE SEQUENCE [LARGE SCALE GENOMIC DNA]</scope>
    <source>
        <strain evidence="2 3">DSM 27406</strain>
    </source>
</reference>
<accession>A0A1M7IZR2</accession>
<sequence length="147" mass="16550">MKIIAVMLLACAYMLTGFAQTKSDCIRWDQVDSFIIYNWPVGGSFSNLRTKLDSLTGYPLSVEMVKEVLPGTSCEKKTTGYLWKGYHLCNVMLRSGEQRLLLISTQGEMLYEPDTKRFYEVPNDQVGKMHEALVQAFQVAKAPGGLK</sequence>
<evidence type="ECO:0000313" key="2">
    <source>
        <dbReference type="EMBL" id="SHM46201.1"/>
    </source>
</evidence>
<dbReference type="RefSeq" id="WP_073085035.1">
    <property type="nucleotide sequence ID" value="NZ_FRBL01000008.1"/>
</dbReference>
<dbReference type="EMBL" id="FRBL01000008">
    <property type="protein sequence ID" value="SHM46201.1"/>
    <property type="molecule type" value="Genomic_DNA"/>
</dbReference>
<proteinExistence type="predicted"/>
<feature type="chain" id="PRO_5012522967" evidence="1">
    <location>
        <begin position="20"/>
        <end position="147"/>
    </location>
</feature>
<dbReference type="OrthoDB" id="10004843at2"/>
<gene>
    <name evidence="2" type="ORF">SAMN05444266_108161</name>
</gene>
<dbReference type="AlphaFoldDB" id="A0A1M7IZR2"/>
<dbReference type="Proteomes" id="UP000184420">
    <property type="component" value="Unassembled WGS sequence"/>
</dbReference>
<evidence type="ECO:0000313" key="3">
    <source>
        <dbReference type="Proteomes" id="UP000184420"/>
    </source>
</evidence>
<organism evidence="2 3">
    <name type="scientific">Chitinophaga jiangningensis</name>
    <dbReference type="NCBI Taxonomy" id="1419482"/>
    <lineage>
        <taxon>Bacteria</taxon>
        <taxon>Pseudomonadati</taxon>
        <taxon>Bacteroidota</taxon>
        <taxon>Chitinophagia</taxon>
        <taxon>Chitinophagales</taxon>
        <taxon>Chitinophagaceae</taxon>
        <taxon>Chitinophaga</taxon>
    </lineage>
</organism>
<feature type="signal peptide" evidence="1">
    <location>
        <begin position="1"/>
        <end position="19"/>
    </location>
</feature>